<evidence type="ECO:0000313" key="2">
    <source>
        <dbReference type="EMBL" id="GFR33998.1"/>
    </source>
</evidence>
<accession>A0A8X6JPP3</accession>
<sequence>MNFLVITLLIFQFSSLPFANKVPASADVAVSDKSSPNLEDVQEKLYGRIANLFVEAFSKNVNSSENLTDVLDFSSTSSDKFAKFIYKCGLPEFKNWGMPFAEVAARFAILPISQNFCRLPLSLIVQVYGYTIATFLLSEHLLNESNYEELASALTESFEDSAKGIDSCLIDSKTRVLCKGIANFLNSFIKMNGGKGWRLVMSSTDQYGLKAVTDDTD</sequence>
<dbReference type="Gene3D" id="1.10.274.60">
    <property type="entry name" value="Spidroin, repetitive domain"/>
    <property type="match status" value="1"/>
</dbReference>
<gene>
    <name evidence="2" type="primary">NCL1_24597</name>
    <name evidence="2" type="ORF">TNCT_572781</name>
</gene>
<dbReference type="Proteomes" id="UP000887116">
    <property type="component" value="Unassembled WGS sequence"/>
</dbReference>
<evidence type="ECO:0000256" key="1">
    <source>
        <dbReference type="SAM" id="SignalP"/>
    </source>
</evidence>
<name>A0A8X6JPP3_TRICU</name>
<dbReference type="EMBL" id="BMAO01029797">
    <property type="protein sequence ID" value="GFR33998.1"/>
    <property type="molecule type" value="Genomic_DNA"/>
</dbReference>
<dbReference type="InterPro" id="IPR043070">
    <property type="entry name" value="Spidroin_repeat"/>
</dbReference>
<dbReference type="OrthoDB" id="6430202at2759"/>
<keyword evidence="1" id="KW-0732">Signal</keyword>
<comment type="caution">
    <text evidence="2">The sequence shown here is derived from an EMBL/GenBank/DDBJ whole genome shotgun (WGS) entry which is preliminary data.</text>
</comment>
<proteinExistence type="predicted"/>
<dbReference type="AlphaFoldDB" id="A0A8X6JPP3"/>
<reference evidence="2" key="1">
    <citation type="submission" date="2020-07" db="EMBL/GenBank/DDBJ databases">
        <title>Multicomponent nature underlies the extraordinary mechanical properties of spider dragline silk.</title>
        <authorList>
            <person name="Kono N."/>
            <person name="Nakamura H."/>
            <person name="Mori M."/>
            <person name="Yoshida Y."/>
            <person name="Ohtoshi R."/>
            <person name="Malay A.D."/>
            <person name="Moran D.A.P."/>
            <person name="Tomita M."/>
            <person name="Numata K."/>
            <person name="Arakawa K."/>
        </authorList>
    </citation>
    <scope>NUCLEOTIDE SEQUENCE</scope>
</reference>
<protein>
    <submittedName>
        <fullName evidence="2">Uncharacterized protein</fullName>
    </submittedName>
</protein>
<evidence type="ECO:0000313" key="3">
    <source>
        <dbReference type="Proteomes" id="UP000887116"/>
    </source>
</evidence>
<feature type="chain" id="PRO_5036478454" evidence="1">
    <location>
        <begin position="20"/>
        <end position="217"/>
    </location>
</feature>
<organism evidence="2 3">
    <name type="scientific">Trichonephila clavata</name>
    <name type="common">Joro spider</name>
    <name type="synonym">Nephila clavata</name>
    <dbReference type="NCBI Taxonomy" id="2740835"/>
    <lineage>
        <taxon>Eukaryota</taxon>
        <taxon>Metazoa</taxon>
        <taxon>Ecdysozoa</taxon>
        <taxon>Arthropoda</taxon>
        <taxon>Chelicerata</taxon>
        <taxon>Arachnida</taxon>
        <taxon>Araneae</taxon>
        <taxon>Araneomorphae</taxon>
        <taxon>Entelegynae</taxon>
        <taxon>Araneoidea</taxon>
        <taxon>Nephilidae</taxon>
        <taxon>Trichonephila</taxon>
    </lineage>
</organism>
<keyword evidence="3" id="KW-1185">Reference proteome</keyword>
<feature type="signal peptide" evidence="1">
    <location>
        <begin position="1"/>
        <end position="19"/>
    </location>
</feature>